<dbReference type="InterPro" id="IPR024029">
    <property type="entry name" value="Pyridox_Oxase_FMN-dep"/>
</dbReference>
<sequence>MAMEFQEVITTEEQFEELQAQCGSPSIRAANKVIERLDANCVHFISKSSFLSLATYGADGRCDVSPRGDQPGFVTVLNEQYLFIPERKGNNRLDSAKNIITNPAVGLLFMIPGMGETLRINGKAMLCRDPKLLEQHAVNGNPPLFGVVVKAEECFIHCAKAFIRSGIWNPQTWLSREELPSAAEIMAAHMNIPAMGEEQVAKGLEVSYQTRLY</sequence>
<dbReference type="Pfam" id="PF01243">
    <property type="entry name" value="PNPOx_N"/>
    <property type="match status" value="1"/>
</dbReference>
<keyword evidence="2" id="KW-0378">Hydrolase</keyword>
<dbReference type="PANTHER" id="PTHR42815">
    <property type="entry name" value="FAD-BINDING, PUTATIVE (AFU_ORTHOLOGUE AFUA_6G07600)-RELATED"/>
    <property type="match status" value="1"/>
</dbReference>
<dbReference type="EMBL" id="LNQN01000001">
    <property type="protein sequence ID" value="KSU84318.1"/>
    <property type="molecule type" value="Genomic_DNA"/>
</dbReference>
<name>A0A0V8JBA9_9BACL</name>
<proteinExistence type="predicted"/>
<gene>
    <name evidence="2" type="ORF">AS030_01795</name>
</gene>
<evidence type="ECO:0000259" key="1">
    <source>
        <dbReference type="Pfam" id="PF01243"/>
    </source>
</evidence>
<protein>
    <submittedName>
        <fullName evidence="2">Phosphohydrolase</fullName>
    </submittedName>
</protein>
<dbReference type="Proteomes" id="UP000054099">
    <property type="component" value="Unassembled WGS sequence"/>
</dbReference>
<organism evidence="2 3">
    <name type="scientific">Fictibacillus enclensis</name>
    <dbReference type="NCBI Taxonomy" id="1017270"/>
    <lineage>
        <taxon>Bacteria</taxon>
        <taxon>Bacillati</taxon>
        <taxon>Bacillota</taxon>
        <taxon>Bacilli</taxon>
        <taxon>Bacillales</taxon>
        <taxon>Fictibacillaceae</taxon>
        <taxon>Fictibacillus</taxon>
    </lineage>
</organism>
<dbReference type="AlphaFoldDB" id="A0A0V8JBA9"/>
<accession>A0A0V8JBA9</accession>
<feature type="domain" description="Pyridoxamine 5'-phosphate oxidase N-terminal" evidence="1">
    <location>
        <begin position="38"/>
        <end position="155"/>
    </location>
</feature>
<dbReference type="InterPro" id="IPR011576">
    <property type="entry name" value="Pyridox_Oxase_N"/>
</dbReference>
<evidence type="ECO:0000313" key="3">
    <source>
        <dbReference type="Proteomes" id="UP000054099"/>
    </source>
</evidence>
<dbReference type="InterPro" id="IPR012349">
    <property type="entry name" value="Split_barrel_FMN-bd"/>
</dbReference>
<evidence type="ECO:0000313" key="2">
    <source>
        <dbReference type="EMBL" id="KSU84318.1"/>
    </source>
</evidence>
<dbReference type="NCBIfam" id="TIGR04025">
    <property type="entry name" value="PPOX_FMN_DR2398"/>
    <property type="match status" value="1"/>
</dbReference>
<dbReference type="OrthoDB" id="9796486at2"/>
<keyword evidence="3" id="KW-1185">Reference proteome</keyword>
<comment type="caution">
    <text evidence="2">The sequence shown here is derived from an EMBL/GenBank/DDBJ whole genome shotgun (WGS) entry which is preliminary data.</text>
</comment>
<dbReference type="GO" id="GO:0016787">
    <property type="term" value="F:hydrolase activity"/>
    <property type="evidence" value="ECO:0007669"/>
    <property type="project" value="UniProtKB-KW"/>
</dbReference>
<dbReference type="Gene3D" id="2.30.110.10">
    <property type="entry name" value="Electron Transport, Fmn-binding Protein, Chain A"/>
    <property type="match status" value="1"/>
</dbReference>
<reference evidence="2 3" key="1">
    <citation type="journal article" date="2014" name="Antonie Van Leeuwenhoek">
        <title>Fictibacillus enclensis sp. nov., isolated from marine sediment.</title>
        <authorList>
            <person name="Dastager S.G."/>
            <person name="Mawlankar R."/>
            <person name="Srinivasan K."/>
            <person name="Tang S.K."/>
            <person name="Lee J.C."/>
            <person name="Ramana V.V."/>
            <person name="Shouche Y.S."/>
        </authorList>
    </citation>
    <scope>NUCLEOTIDE SEQUENCE [LARGE SCALE GENOMIC DNA]</scope>
    <source>
        <strain evidence="2 3">NIO-1003</strain>
    </source>
</reference>
<dbReference type="PANTHER" id="PTHR42815:SF2">
    <property type="entry name" value="FAD-BINDING, PUTATIVE (AFU_ORTHOLOGUE AFUA_6G07600)-RELATED"/>
    <property type="match status" value="1"/>
</dbReference>
<dbReference type="SUPFAM" id="SSF50475">
    <property type="entry name" value="FMN-binding split barrel"/>
    <property type="match status" value="1"/>
</dbReference>